<feature type="transmembrane region" description="Helical" evidence="7">
    <location>
        <begin position="101"/>
        <end position="121"/>
    </location>
</feature>
<dbReference type="RefSeq" id="WP_072575534.1">
    <property type="nucleotide sequence ID" value="NZ_LWHB01000012.1"/>
</dbReference>
<keyword evidence="5 7" id="KW-1133">Transmembrane helix</keyword>
<evidence type="ECO:0000313" key="8">
    <source>
        <dbReference type="EMBL" id="SUO95392.1"/>
    </source>
</evidence>
<protein>
    <recommendedName>
        <fullName evidence="7">Phosphatidylglycerol--prolipoprotein diacylglyceryl transferase</fullName>
        <ecNumber evidence="7">2.5.1.145</ecNumber>
    </recommendedName>
</protein>
<comment type="subcellular location">
    <subcellularLocation>
        <location evidence="7">Cell membrane</location>
        <topology evidence="7">Multi-pass membrane protein</topology>
    </subcellularLocation>
</comment>
<dbReference type="InterPro" id="IPR001640">
    <property type="entry name" value="Lgt"/>
</dbReference>
<feature type="transmembrane region" description="Helical" evidence="7">
    <location>
        <begin position="207"/>
        <end position="224"/>
    </location>
</feature>
<reference evidence="8 9" key="1">
    <citation type="submission" date="2018-06" db="EMBL/GenBank/DDBJ databases">
        <authorList>
            <consortium name="Pathogen Informatics"/>
            <person name="Doyle S."/>
        </authorList>
    </citation>
    <scope>NUCLEOTIDE SEQUENCE [LARGE SCALE GENOMIC DNA]</scope>
    <source>
        <strain evidence="8 9">NCTC13337</strain>
    </source>
</reference>
<proteinExistence type="inferred from homology"/>
<dbReference type="Proteomes" id="UP000254601">
    <property type="component" value="Unassembled WGS sequence"/>
</dbReference>
<evidence type="ECO:0000256" key="2">
    <source>
        <dbReference type="ARBA" id="ARBA00022475"/>
    </source>
</evidence>
<keyword evidence="3 7" id="KW-0808">Transferase</keyword>
<dbReference type="GO" id="GO:0005886">
    <property type="term" value="C:plasma membrane"/>
    <property type="evidence" value="ECO:0007669"/>
    <property type="project" value="UniProtKB-SubCell"/>
</dbReference>
<dbReference type="OrthoDB" id="871140at2"/>
<keyword evidence="9" id="KW-1185">Reference proteome</keyword>
<dbReference type="UniPathway" id="UPA00664"/>
<organism evidence="8 9">
    <name type="scientific">Suttonella ornithocola</name>
    <dbReference type="NCBI Taxonomy" id="279832"/>
    <lineage>
        <taxon>Bacteria</taxon>
        <taxon>Pseudomonadati</taxon>
        <taxon>Pseudomonadota</taxon>
        <taxon>Gammaproteobacteria</taxon>
        <taxon>Cardiobacteriales</taxon>
        <taxon>Cardiobacteriaceae</taxon>
        <taxon>Suttonella</taxon>
    </lineage>
</organism>
<feature type="transmembrane region" description="Helical" evidence="7">
    <location>
        <begin position="58"/>
        <end position="81"/>
    </location>
</feature>
<comment type="similarity">
    <text evidence="1 7">Belongs to the Lgt family.</text>
</comment>
<dbReference type="PANTHER" id="PTHR30589">
    <property type="entry name" value="PROLIPOPROTEIN DIACYLGLYCERYL TRANSFERASE"/>
    <property type="match status" value="1"/>
</dbReference>
<dbReference type="GO" id="GO:0042158">
    <property type="term" value="P:lipoprotein biosynthetic process"/>
    <property type="evidence" value="ECO:0007669"/>
    <property type="project" value="UniProtKB-UniRule"/>
</dbReference>
<evidence type="ECO:0000256" key="4">
    <source>
        <dbReference type="ARBA" id="ARBA00022692"/>
    </source>
</evidence>
<feature type="transmembrane region" description="Helical" evidence="7">
    <location>
        <begin position="20"/>
        <end position="37"/>
    </location>
</feature>
<evidence type="ECO:0000256" key="7">
    <source>
        <dbReference type="HAMAP-Rule" id="MF_01147"/>
    </source>
</evidence>
<evidence type="ECO:0000256" key="1">
    <source>
        <dbReference type="ARBA" id="ARBA00007150"/>
    </source>
</evidence>
<keyword evidence="4 7" id="KW-0812">Transmembrane</keyword>
<name>A0A380MSW4_9GAMM</name>
<feature type="transmembrane region" description="Helical" evidence="7">
    <location>
        <begin position="236"/>
        <end position="260"/>
    </location>
</feature>
<keyword evidence="2 7" id="KW-1003">Cell membrane</keyword>
<comment type="pathway">
    <text evidence="7">Protein modification; lipoprotein biosynthesis (diacylglyceryl transfer).</text>
</comment>
<dbReference type="AlphaFoldDB" id="A0A380MSW4"/>
<gene>
    <name evidence="7 8" type="primary">lgt</name>
    <name evidence="8" type="ORF">NCTC13337_01290</name>
</gene>
<keyword evidence="6 7" id="KW-0472">Membrane</keyword>
<dbReference type="GO" id="GO:0008961">
    <property type="term" value="F:phosphatidylglycerol-prolipoprotein diacylglyceryl transferase activity"/>
    <property type="evidence" value="ECO:0007669"/>
    <property type="project" value="UniProtKB-UniRule"/>
</dbReference>
<comment type="catalytic activity">
    <reaction evidence="7">
        <text>L-cysteinyl-[prolipoprotein] + a 1,2-diacyl-sn-glycero-3-phospho-(1'-sn-glycerol) = an S-1,2-diacyl-sn-glyceryl-L-cysteinyl-[prolipoprotein] + sn-glycerol 1-phosphate + H(+)</text>
        <dbReference type="Rhea" id="RHEA:56712"/>
        <dbReference type="Rhea" id="RHEA-COMP:14679"/>
        <dbReference type="Rhea" id="RHEA-COMP:14680"/>
        <dbReference type="ChEBI" id="CHEBI:15378"/>
        <dbReference type="ChEBI" id="CHEBI:29950"/>
        <dbReference type="ChEBI" id="CHEBI:57685"/>
        <dbReference type="ChEBI" id="CHEBI:64716"/>
        <dbReference type="ChEBI" id="CHEBI:140658"/>
        <dbReference type="EC" id="2.5.1.145"/>
    </reaction>
</comment>
<comment type="function">
    <text evidence="7">Catalyzes the transfer of the diacylglyceryl group from phosphatidylglycerol to the sulfhydryl group of the N-terminal cysteine of a prolipoprotein, the first step in the formation of mature lipoproteins.</text>
</comment>
<dbReference type="HAMAP" id="MF_01147">
    <property type="entry name" value="Lgt"/>
    <property type="match status" value="1"/>
</dbReference>
<sequence>MALHHPQFDPVIFSIGPVSATWYGLMYVIGFLLGYWLGLYQAKTRPGLGWNAEQVGDLLTWLMIGTIVGGRLGYVLFYIIGADGLAPIIADPLLPFKITDGGMSFHGGLIGVTLACIGYAYCYHRHTLDIGDFIAPLVPFGLFFGRMGNFINGELWGRPTDLPWGMIFTTAPDRLPRHPSQLYEAFWEGIVLLILLNWYARKPRPRGRVTGLFLVGYALGRFLVEFVREKDAQMSYYLFHMTMGQMLTIPMAAIGIWLLVRPVKAASLPFVNKASV</sequence>
<dbReference type="PANTHER" id="PTHR30589:SF0">
    <property type="entry name" value="PHOSPHATIDYLGLYCEROL--PROLIPOPROTEIN DIACYLGLYCERYL TRANSFERASE"/>
    <property type="match status" value="1"/>
</dbReference>
<evidence type="ECO:0000313" key="9">
    <source>
        <dbReference type="Proteomes" id="UP000254601"/>
    </source>
</evidence>
<accession>A0A380MSW4</accession>
<dbReference type="EC" id="2.5.1.145" evidence="7"/>
<evidence type="ECO:0000256" key="6">
    <source>
        <dbReference type="ARBA" id="ARBA00023136"/>
    </source>
</evidence>
<dbReference type="NCBIfam" id="TIGR00544">
    <property type="entry name" value="lgt"/>
    <property type="match status" value="1"/>
</dbReference>
<evidence type="ECO:0000256" key="3">
    <source>
        <dbReference type="ARBA" id="ARBA00022679"/>
    </source>
</evidence>
<dbReference type="Pfam" id="PF01790">
    <property type="entry name" value="LGT"/>
    <property type="match status" value="1"/>
</dbReference>
<keyword evidence="8" id="KW-0449">Lipoprotein</keyword>
<feature type="binding site" evidence="7">
    <location>
        <position position="146"/>
    </location>
    <ligand>
        <name>a 1,2-diacyl-sn-glycero-3-phospho-(1'-sn-glycerol)</name>
        <dbReference type="ChEBI" id="CHEBI:64716"/>
    </ligand>
</feature>
<evidence type="ECO:0000256" key="5">
    <source>
        <dbReference type="ARBA" id="ARBA00022989"/>
    </source>
</evidence>
<dbReference type="PROSITE" id="PS01311">
    <property type="entry name" value="LGT"/>
    <property type="match status" value="1"/>
</dbReference>
<keyword evidence="8" id="KW-0328">Glycosyltransferase</keyword>
<dbReference type="EMBL" id="UHIC01000001">
    <property type="protein sequence ID" value="SUO95392.1"/>
    <property type="molecule type" value="Genomic_DNA"/>
</dbReference>